<dbReference type="InterPro" id="IPR001789">
    <property type="entry name" value="Sig_transdc_resp-reg_receiver"/>
</dbReference>
<dbReference type="Pfam" id="PF00196">
    <property type="entry name" value="GerE"/>
    <property type="match status" value="1"/>
</dbReference>
<dbReference type="Gene3D" id="1.10.10.10">
    <property type="entry name" value="Winged helix-like DNA-binding domain superfamily/Winged helix DNA-binding domain"/>
    <property type="match status" value="1"/>
</dbReference>
<dbReference type="InterPro" id="IPR011006">
    <property type="entry name" value="CheY-like_superfamily"/>
</dbReference>
<reference evidence="9 10" key="1">
    <citation type="journal article" date="2011" name="Front. Microbiol.">
        <title>Genomic signatures of strain selection and enhancement in Bacillus atrophaeus var. globigii, a historical biowarfare simulant.</title>
        <authorList>
            <person name="Gibbons H.S."/>
            <person name="Broomall S.M."/>
            <person name="McNew L.A."/>
            <person name="Daligault H."/>
            <person name="Chapman C."/>
            <person name="Bruce D."/>
            <person name="Karavis M."/>
            <person name="Krepps M."/>
            <person name="McGregor P.A."/>
            <person name="Hong C."/>
            <person name="Park K.H."/>
            <person name="Akmal A."/>
            <person name="Feldman A."/>
            <person name="Lin J.S."/>
            <person name="Chang W.E."/>
            <person name="Higgs B.W."/>
            <person name="Demirev P."/>
            <person name="Lindquist J."/>
            <person name="Liem A."/>
            <person name="Fochler E."/>
            <person name="Read T.D."/>
            <person name="Tapia R."/>
            <person name="Johnson S."/>
            <person name="Bishop-Lilly K.A."/>
            <person name="Detter C."/>
            <person name="Han C."/>
            <person name="Sozhamannan S."/>
            <person name="Rosenzweig C.N."/>
            <person name="Skowronski E.W."/>
        </authorList>
    </citation>
    <scope>NUCLEOTIDE SEQUENCE [LARGE SCALE GENOMIC DNA]</scope>
    <source>
        <strain evidence="9 10">Y4G10-17</strain>
    </source>
</reference>
<keyword evidence="2" id="KW-0902">Two-component regulatory system</keyword>
<dbReference type="SMART" id="SM00421">
    <property type="entry name" value="HTH_LUXR"/>
    <property type="match status" value="1"/>
</dbReference>
<dbReference type="SMART" id="SM00448">
    <property type="entry name" value="REC"/>
    <property type="match status" value="1"/>
</dbReference>
<keyword evidence="3" id="KW-0805">Transcription regulation</keyword>
<evidence type="ECO:0000256" key="2">
    <source>
        <dbReference type="ARBA" id="ARBA00023012"/>
    </source>
</evidence>
<gene>
    <name evidence="9" type="ORF">CWE14_04930</name>
</gene>
<evidence type="ECO:0000256" key="3">
    <source>
        <dbReference type="ARBA" id="ARBA00023015"/>
    </source>
</evidence>
<organism evidence="9 10">
    <name type="scientific">Aliidiomarina soli</name>
    <dbReference type="NCBI Taxonomy" id="1928574"/>
    <lineage>
        <taxon>Bacteria</taxon>
        <taxon>Pseudomonadati</taxon>
        <taxon>Pseudomonadota</taxon>
        <taxon>Gammaproteobacteria</taxon>
        <taxon>Alteromonadales</taxon>
        <taxon>Idiomarinaceae</taxon>
        <taxon>Aliidiomarina</taxon>
    </lineage>
</organism>
<dbReference type="PANTHER" id="PTHR44688">
    <property type="entry name" value="DNA-BINDING TRANSCRIPTIONAL ACTIVATOR DEVR_DOSR"/>
    <property type="match status" value="1"/>
</dbReference>
<keyword evidence="10" id="KW-1185">Reference proteome</keyword>
<dbReference type="InterPro" id="IPR016032">
    <property type="entry name" value="Sig_transdc_resp-reg_C-effctor"/>
</dbReference>
<sequence length="206" mass="23028">MNGMVIIVEDEDPVRAALVRLLQSACYTVRDFASGKDFFNNPMPETPACLLLDMQMPDITGMEIIEKLASTDVNMPVIFITGYGSIPMSVQAMKSGAREFLTKPVSPEALLAAVDEALESDRANLQHRIEQCEFTARYNLLTPREQQVLKFIIGGLMIKQIAAELAVSEITIKVHKKHIMNKMRTKTITDLVRITERLHIAQARGI</sequence>
<dbReference type="GO" id="GO:0000160">
    <property type="term" value="P:phosphorelay signal transduction system"/>
    <property type="evidence" value="ECO:0007669"/>
    <property type="project" value="UniProtKB-KW"/>
</dbReference>
<dbReference type="SUPFAM" id="SSF52172">
    <property type="entry name" value="CheY-like"/>
    <property type="match status" value="1"/>
</dbReference>
<dbReference type="GO" id="GO:0003677">
    <property type="term" value="F:DNA binding"/>
    <property type="evidence" value="ECO:0007669"/>
    <property type="project" value="UniProtKB-KW"/>
</dbReference>
<dbReference type="PANTHER" id="PTHR44688:SF16">
    <property type="entry name" value="DNA-BINDING TRANSCRIPTIONAL ACTIVATOR DEVR_DOSR"/>
    <property type="match status" value="1"/>
</dbReference>
<dbReference type="Proteomes" id="UP000287823">
    <property type="component" value="Unassembled WGS sequence"/>
</dbReference>
<evidence type="ECO:0000256" key="5">
    <source>
        <dbReference type="ARBA" id="ARBA00023163"/>
    </source>
</evidence>
<evidence type="ECO:0000313" key="10">
    <source>
        <dbReference type="Proteomes" id="UP000287823"/>
    </source>
</evidence>
<keyword evidence="5" id="KW-0804">Transcription</keyword>
<evidence type="ECO:0000256" key="4">
    <source>
        <dbReference type="ARBA" id="ARBA00023125"/>
    </source>
</evidence>
<evidence type="ECO:0000259" key="8">
    <source>
        <dbReference type="PROSITE" id="PS50110"/>
    </source>
</evidence>
<keyword evidence="1 6" id="KW-0597">Phosphoprotein</keyword>
<dbReference type="InterPro" id="IPR036388">
    <property type="entry name" value="WH-like_DNA-bd_sf"/>
</dbReference>
<dbReference type="PROSITE" id="PS50043">
    <property type="entry name" value="HTH_LUXR_2"/>
    <property type="match status" value="1"/>
</dbReference>
<evidence type="ECO:0000259" key="7">
    <source>
        <dbReference type="PROSITE" id="PS50043"/>
    </source>
</evidence>
<dbReference type="PRINTS" id="PR00038">
    <property type="entry name" value="HTHLUXR"/>
</dbReference>
<dbReference type="GO" id="GO:0006355">
    <property type="term" value="P:regulation of DNA-templated transcription"/>
    <property type="evidence" value="ECO:0007669"/>
    <property type="project" value="InterPro"/>
</dbReference>
<keyword evidence="4 9" id="KW-0238">DNA-binding</keyword>
<comment type="caution">
    <text evidence="9">The sequence shown here is derived from an EMBL/GenBank/DDBJ whole genome shotgun (WGS) entry which is preliminary data.</text>
</comment>
<feature type="modified residue" description="4-aspartylphosphate" evidence="6">
    <location>
        <position position="53"/>
    </location>
</feature>
<proteinExistence type="predicted"/>
<protein>
    <submittedName>
        <fullName evidence="9">DNA-binding response regulator</fullName>
    </submittedName>
</protein>
<dbReference type="SUPFAM" id="SSF46894">
    <property type="entry name" value="C-terminal effector domain of the bipartite response regulators"/>
    <property type="match status" value="1"/>
</dbReference>
<feature type="domain" description="HTH luxR-type" evidence="7">
    <location>
        <begin position="134"/>
        <end position="199"/>
    </location>
</feature>
<dbReference type="Gene3D" id="3.40.50.2300">
    <property type="match status" value="1"/>
</dbReference>
<dbReference type="RefSeq" id="WP_126798376.1">
    <property type="nucleotide sequence ID" value="NZ_PIPO01000002.1"/>
</dbReference>
<evidence type="ECO:0000313" key="9">
    <source>
        <dbReference type="EMBL" id="RUO33810.1"/>
    </source>
</evidence>
<accession>A0A432WJ25</accession>
<dbReference type="FunFam" id="3.40.50.2300:FF:000018">
    <property type="entry name" value="DNA-binding transcriptional regulator NtrC"/>
    <property type="match status" value="1"/>
</dbReference>
<dbReference type="InterPro" id="IPR000792">
    <property type="entry name" value="Tscrpt_reg_LuxR_C"/>
</dbReference>
<evidence type="ECO:0000256" key="1">
    <source>
        <dbReference type="ARBA" id="ARBA00022553"/>
    </source>
</evidence>
<evidence type="ECO:0000256" key="6">
    <source>
        <dbReference type="PROSITE-ProRule" id="PRU00169"/>
    </source>
</evidence>
<dbReference type="PROSITE" id="PS50110">
    <property type="entry name" value="RESPONSE_REGULATORY"/>
    <property type="match status" value="1"/>
</dbReference>
<dbReference type="Pfam" id="PF00072">
    <property type="entry name" value="Response_reg"/>
    <property type="match status" value="1"/>
</dbReference>
<name>A0A432WJ25_9GAMM</name>
<dbReference type="EMBL" id="PIPO01000002">
    <property type="protein sequence ID" value="RUO33810.1"/>
    <property type="molecule type" value="Genomic_DNA"/>
</dbReference>
<dbReference type="AlphaFoldDB" id="A0A432WJ25"/>
<dbReference type="CDD" id="cd06170">
    <property type="entry name" value="LuxR_C_like"/>
    <property type="match status" value="1"/>
</dbReference>
<feature type="domain" description="Response regulatory" evidence="8">
    <location>
        <begin position="4"/>
        <end position="118"/>
    </location>
</feature>